<evidence type="ECO:0000313" key="2">
    <source>
        <dbReference type="Proteomes" id="UP000521358"/>
    </source>
</evidence>
<dbReference type="RefSeq" id="WP_086342069.1">
    <property type="nucleotide sequence ID" value="NZ_JAAVMB010000009.1"/>
</dbReference>
<accession>A0A7X6D970</accession>
<dbReference type="AlphaFoldDB" id="A0A7X6D970"/>
<protein>
    <recommendedName>
        <fullName evidence="3">DUF4878 domain-containing protein</fullName>
    </recommendedName>
</protein>
<evidence type="ECO:0008006" key="3">
    <source>
        <dbReference type="Google" id="ProtNLM"/>
    </source>
</evidence>
<evidence type="ECO:0000313" key="1">
    <source>
        <dbReference type="EMBL" id="NKC68115.1"/>
    </source>
</evidence>
<reference evidence="1 2" key="1">
    <citation type="submission" date="2020-03" db="EMBL/GenBank/DDBJ databases">
        <title>Bacterial samples isolated from urine from healthy bovine heifers (Gyr breed).</title>
        <authorList>
            <person name="Giannattasio-Ferraz S."/>
            <person name="Maskeri L."/>
            <person name="Penido A."/>
            <person name="Barbosa-Stancioli E.F."/>
            <person name="Putonti C."/>
        </authorList>
    </citation>
    <scope>NUCLEOTIDE SEQUENCE [LARGE SCALE GENOMIC DNA]</scope>
    <source>
        <strain evidence="1 2">UFMG-H7</strain>
    </source>
</reference>
<dbReference type="EMBL" id="JAAVMB010000009">
    <property type="protein sequence ID" value="NKC68115.1"/>
    <property type="molecule type" value="Genomic_DNA"/>
</dbReference>
<sequence>MKKKILIISGILIFVLVTFSLFSPFKKSIETDTLKITGKFKDEETAKTLLTRLETNIKAANEKDMDTYLETLTSEKREDTKKEMSAFFKEYDIQTELLSFEIKKQDADHALVQTQQKSINHGNNKYRNHIAEANHTFIKRDGKWYIDQSVMSNTKFIKK</sequence>
<dbReference type="InterPro" id="IPR032710">
    <property type="entry name" value="NTF2-like_dom_sf"/>
</dbReference>
<name>A0A7X6D970_9ENTE</name>
<dbReference type="Proteomes" id="UP000521358">
    <property type="component" value="Unassembled WGS sequence"/>
</dbReference>
<organism evidence="1 2">
    <name type="scientific">Vagococcus fluvialis</name>
    <dbReference type="NCBI Taxonomy" id="2738"/>
    <lineage>
        <taxon>Bacteria</taxon>
        <taxon>Bacillati</taxon>
        <taxon>Bacillota</taxon>
        <taxon>Bacilli</taxon>
        <taxon>Lactobacillales</taxon>
        <taxon>Enterococcaceae</taxon>
        <taxon>Vagococcus</taxon>
    </lineage>
</organism>
<proteinExistence type="predicted"/>
<dbReference type="SUPFAM" id="SSF54427">
    <property type="entry name" value="NTF2-like"/>
    <property type="match status" value="1"/>
</dbReference>
<gene>
    <name evidence="1" type="ORF">HED35_08455</name>
</gene>
<comment type="caution">
    <text evidence="1">The sequence shown here is derived from an EMBL/GenBank/DDBJ whole genome shotgun (WGS) entry which is preliminary data.</text>
</comment>